<dbReference type="RefSeq" id="WP_040038549.1">
    <property type="nucleotide sequence ID" value="NZ_JWJG01000007.1"/>
</dbReference>
<dbReference type="Gene3D" id="3.40.50.2000">
    <property type="entry name" value="Glycogen Phosphorylase B"/>
    <property type="match status" value="2"/>
</dbReference>
<gene>
    <name evidence="4" type="ORF">TSA66_00525</name>
    <name evidence="2" type="ORF">TSA66_14170</name>
    <name evidence="3" type="ORF">TSA66_16505</name>
</gene>
<dbReference type="Proteomes" id="UP000031572">
    <property type="component" value="Unassembled WGS sequence"/>
</dbReference>
<sequence length="345" mass="38253">MRIAIVTDAWSPQINGVVSTLVATRQCLRNAGHEVEVVSAAGMKTFACPTYPDIRLACNPYRKVASILENLEPDCIHIATEGPIGLAARRHCLKHGLAFTSSYHTRFPEYVRARSLIPMTLTYRWLKWFHGPSKAVMVPTPGILRSLEKRGFRHLVLWGRGVDTGLFRPAQVDQTGIARPLYLYVGRIAVEKNVEDFLRLDLPGSKWVIGDGPMREELQRRYPGVRFLGARNNDELVPYYNCADVFVFPSRTDTFGLVMAEAMACGTPVAAYPVDGPLDVVSHGRSGVLDHDLERACLAARQLCRKAVRLHALQYSWSAATQQFLANLHLARTAQGGEAAQSSLA</sequence>
<evidence type="ECO:0000313" key="5">
    <source>
        <dbReference type="Proteomes" id="UP000031572"/>
    </source>
</evidence>
<accession>A0A0C2BS66</accession>
<name>A0A0C2BS66_9BURK</name>
<dbReference type="Pfam" id="PF13692">
    <property type="entry name" value="Glyco_trans_1_4"/>
    <property type="match status" value="1"/>
</dbReference>
<feature type="domain" description="Glycosyltransferase subfamily 4-like N-terminal" evidence="1">
    <location>
        <begin position="14"/>
        <end position="164"/>
    </location>
</feature>
<dbReference type="Pfam" id="PF13439">
    <property type="entry name" value="Glyco_transf_4"/>
    <property type="match status" value="1"/>
</dbReference>
<dbReference type="EMBL" id="JWJG01000028">
    <property type="protein sequence ID" value="KIF81673.1"/>
    <property type="molecule type" value="Genomic_DNA"/>
</dbReference>
<dbReference type="OrthoDB" id="8779556at2"/>
<evidence type="ECO:0000313" key="4">
    <source>
        <dbReference type="EMBL" id="KIF84080.1"/>
    </source>
</evidence>
<reference evidence="4 5" key="1">
    <citation type="submission" date="2014-12" db="EMBL/GenBank/DDBJ databases">
        <title>Denitrispirillum autotrophicum gen. nov., sp. nov., Denitrifying, Facultatively Autotrophic Bacteria Isolated from Rice Paddy Soil.</title>
        <authorList>
            <person name="Ishii S."/>
            <person name="Ashida N."/>
            <person name="Ohno H."/>
            <person name="Otsuka S."/>
            <person name="Yokota A."/>
            <person name="Senoo K."/>
        </authorList>
    </citation>
    <scope>NUCLEOTIDE SEQUENCE [LARGE SCALE GENOMIC DNA]</scope>
    <source>
        <strain evidence="4 5">TSA66</strain>
    </source>
</reference>
<dbReference type="STRING" id="709839.TSA66_00525"/>
<keyword evidence="4" id="KW-0808">Transferase</keyword>
<evidence type="ECO:0000313" key="2">
    <source>
        <dbReference type="EMBL" id="KIF81673.1"/>
    </source>
</evidence>
<protein>
    <submittedName>
        <fullName evidence="4">GDP-mannose-dependent alpha-mannosyltransferase</fullName>
    </submittedName>
</protein>
<dbReference type="PANTHER" id="PTHR45947">
    <property type="entry name" value="SULFOQUINOVOSYL TRANSFERASE SQD2"/>
    <property type="match status" value="1"/>
</dbReference>
<dbReference type="InterPro" id="IPR028098">
    <property type="entry name" value="Glyco_trans_4-like_N"/>
</dbReference>
<organism evidence="4 5">
    <name type="scientific">Noviherbaspirillum autotrophicum</name>
    <dbReference type="NCBI Taxonomy" id="709839"/>
    <lineage>
        <taxon>Bacteria</taxon>
        <taxon>Pseudomonadati</taxon>
        <taxon>Pseudomonadota</taxon>
        <taxon>Betaproteobacteria</taxon>
        <taxon>Burkholderiales</taxon>
        <taxon>Oxalobacteraceae</taxon>
        <taxon>Noviherbaspirillum</taxon>
    </lineage>
</organism>
<proteinExistence type="predicted"/>
<keyword evidence="4" id="KW-0328">Glycosyltransferase</keyword>
<dbReference type="EMBL" id="JWJG01000028">
    <property type="protein sequence ID" value="KIF82034.1"/>
    <property type="molecule type" value="Genomic_DNA"/>
</dbReference>
<dbReference type="PANTHER" id="PTHR45947:SF3">
    <property type="entry name" value="SULFOQUINOVOSYL TRANSFERASE SQD2"/>
    <property type="match status" value="1"/>
</dbReference>
<dbReference type="SUPFAM" id="SSF53756">
    <property type="entry name" value="UDP-Glycosyltransferase/glycogen phosphorylase"/>
    <property type="match status" value="1"/>
</dbReference>
<dbReference type="EMBL" id="JWJG01000007">
    <property type="protein sequence ID" value="KIF84080.1"/>
    <property type="molecule type" value="Genomic_DNA"/>
</dbReference>
<comment type="caution">
    <text evidence="4">The sequence shown here is derived from an EMBL/GenBank/DDBJ whole genome shotgun (WGS) entry which is preliminary data.</text>
</comment>
<evidence type="ECO:0000313" key="3">
    <source>
        <dbReference type="EMBL" id="KIF82034.1"/>
    </source>
</evidence>
<dbReference type="AlphaFoldDB" id="A0A0C2BS66"/>
<dbReference type="GO" id="GO:0016757">
    <property type="term" value="F:glycosyltransferase activity"/>
    <property type="evidence" value="ECO:0007669"/>
    <property type="project" value="UniProtKB-KW"/>
</dbReference>
<dbReference type="InterPro" id="IPR050194">
    <property type="entry name" value="Glycosyltransferase_grp1"/>
</dbReference>
<keyword evidence="5" id="KW-1185">Reference proteome</keyword>
<evidence type="ECO:0000259" key="1">
    <source>
        <dbReference type="Pfam" id="PF13439"/>
    </source>
</evidence>
<dbReference type="CDD" id="cd03814">
    <property type="entry name" value="GT4-like"/>
    <property type="match status" value="1"/>
</dbReference>